<feature type="compositionally biased region" description="Polar residues" evidence="5">
    <location>
        <begin position="66"/>
        <end position="79"/>
    </location>
</feature>
<dbReference type="Gene3D" id="1.10.8.60">
    <property type="match status" value="2"/>
</dbReference>
<evidence type="ECO:0000256" key="1">
    <source>
        <dbReference type="ARBA" id="ARBA00022741"/>
    </source>
</evidence>
<dbReference type="SMART" id="SM01086">
    <property type="entry name" value="ClpB_D2-small"/>
    <property type="match status" value="1"/>
</dbReference>
<dbReference type="AlphaFoldDB" id="W4Q0M0"/>
<name>W4Q0M0_9BACI</name>
<evidence type="ECO:0000256" key="2">
    <source>
        <dbReference type="ARBA" id="ARBA00022840"/>
    </source>
</evidence>
<evidence type="ECO:0000259" key="6">
    <source>
        <dbReference type="PROSITE" id="PS50151"/>
    </source>
</evidence>
<dbReference type="CDD" id="cd19499">
    <property type="entry name" value="RecA-like_ClpB_Hsp104-like"/>
    <property type="match status" value="1"/>
</dbReference>
<dbReference type="Gene3D" id="4.10.860.10">
    <property type="entry name" value="UVR domain"/>
    <property type="match status" value="1"/>
</dbReference>
<dbReference type="Pfam" id="PF17871">
    <property type="entry name" value="AAA_lid_9"/>
    <property type="match status" value="1"/>
</dbReference>
<keyword evidence="3 4" id="KW-0143">Chaperone</keyword>
<dbReference type="GO" id="GO:0005524">
    <property type="term" value="F:ATP binding"/>
    <property type="evidence" value="ECO:0007669"/>
    <property type="project" value="UniProtKB-KW"/>
</dbReference>
<dbReference type="GO" id="GO:0016887">
    <property type="term" value="F:ATP hydrolysis activity"/>
    <property type="evidence" value="ECO:0007669"/>
    <property type="project" value="InterPro"/>
</dbReference>
<dbReference type="InterPro" id="IPR027417">
    <property type="entry name" value="P-loop_NTPase"/>
</dbReference>
<dbReference type="InterPro" id="IPR041546">
    <property type="entry name" value="ClpA/ClpB_AAA_lid"/>
</dbReference>
<dbReference type="GO" id="GO:0034605">
    <property type="term" value="P:cellular response to heat"/>
    <property type="evidence" value="ECO:0007669"/>
    <property type="project" value="TreeGrafter"/>
</dbReference>
<dbReference type="InterPro" id="IPR001270">
    <property type="entry name" value="ClpA/B"/>
</dbReference>
<accession>W4Q0M0</accession>
<gene>
    <name evidence="7" type="ORF">JCM9140_873</name>
</gene>
<dbReference type="PRINTS" id="PR00300">
    <property type="entry name" value="CLPPROTEASEA"/>
</dbReference>
<dbReference type="PANTHER" id="PTHR11638">
    <property type="entry name" value="ATP-DEPENDENT CLP PROTEASE"/>
    <property type="match status" value="1"/>
</dbReference>
<evidence type="ECO:0000256" key="3">
    <source>
        <dbReference type="ARBA" id="ARBA00023186"/>
    </source>
</evidence>
<dbReference type="InterPro" id="IPR019489">
    <property type="entry name" value="Clp_ATPase_C"/>
</dbReference>
<protein>
    <submittedName>
        <fullName evidence="7">ATP-dependent Clp protease</fullName>
    </submittedName>
</protein>
<dbReference type="FunFam" id="3.40.50.300:FF:000010">
    <property type="entry name" value="Chaperone clpB 1, putative"/>
    <property type="match status" value="1"/>
</dbReference>
<evidence type="ECO:0000313" key="8">
    <source>
        <dbReference type="Proteomes" id="UP000018890"/>
    </source>
</evidence>
<dbReference type="InterPro" id="IPR028299">
    <property type="entry name" value="ClpA/B_CS2"/>
</dbReference>
<keyword evidence="2 4" id="KW-0067">ATP-binding</keyword>
<dbReference type="PROSITE" id="PS00870">
    <property type="entry name" value="CLPAB_1"/>
    <property type="match status" value="1"/>
</dbReference>
<dbReference type="Pfam" id="PF10431">
    <property type="entry name" value="ClpB_D2-small"/>
    <property type="match status" value="1"/>
</dbReference>
<dbReference type="InterPro" id="IPR018368">
    <property type="entry name" value="ClpA/B_CS1"/>
</dbReference>
<dbReference type="EMBL" id="BAUT01000005">
    <property type="protein sequence ID" value="GAE24909.1"/>
    <property type="molecule type" value="Genomic_DNA"/>
</dbReference>
<dbReference type="PROSITE" id="PS50151">
    <property type="entry name" value="UVR"/>
    <property type="match status" value="1"/>
</dbReference>
<dbReference type="GO" id="GO:0005737">
    <property type="term" value="C:cytoplasm"/>
    <property type="evidence" value="ECO:0007669"/>
    <property type="project" value="TreeGrafter"/>
</dbReference>
<keyword evidence="7" id="KW-0378">Hydrolase</keyword>
<evidence type="ECO:0000256" key="4">
    <source>
        <dbReference type="RuleBase" id="RU004432"/>
    </source>
</evidence>
<proteinExistence type="inferred from homology"/>
<keyword evidence="7" id="KW-0645">Protease</keyword>
<dbReference type="CDD" id="cd00009">
    <property type="entry name" value="AAA"/>
    <property type="match status" value="1"/>
</dbReference>
<dbReference type="Pfam" id="PF00004">
    <property type="entry name" value="AAA"/>
    <property type="match status" value="1"/>
</dbReference>
<dbReference type="GO" id="GO:0008233">
    <property type="term" value="F:peptidase activity"/>
    <property type="evidence" value="ECO:0007669"/>
    <property type="project" value="UniProtKB-KW"/>
</dbReference>
<dbReference type="PANTHER" id="PTHR11638:SF175">
    <property type="entry name" value="ATP-DEPENDENT CLP PROTEASE, ATP-BINDING SUBUNIT CLPC"/>
    <property type="match status" value="1"/>
</dbReference>
<dbReference type="InterPro" id="IPR050130">
    <property type="entry name" value="ClpA_ClpB"/>
</dbReference>
<dbReference type="Proteomes" id="UP000018890">
    <property type="component" value="Unassembled WGS sequence"/>
</dbReference>
<dbReference type="PROSITE" id="PS00871">
    <property type="entry name" value="CLPAB_2"/>
    <property type="match status" value="1"/>
</dbReference>
<dbReference type="GO" id="GO:0006508">
    <property type="term" value="P:proteolysis"/>
    <property type="evidence" value="ECO:0007669"/>
    <property type="project" value="UniProtKB-KW"/>
</dbReference>
<keyword evidence="1 4" id="KW-0547">Nucleotide-binding</keyword>
<dbReference type="Gene3D" id="3.40.50.300">
    <property type="entry name" value="P-loop containing nucleotide triphosphate hydrolases"/>
    <property type="match status" value="2"/>
</dbReference>
<dbReference type="InterPro" id="IPR003959">
    <property type="entry name" value="ATPase_AAA_core"/>
</dbReference>
<comment type="caution">
    <text evidence="7">The sequence shown here is derived from an EMBL/GenBank/DDBJ whole genome shotgun (WGS) entry which is preliminary data.</text>
</comment>
<dbReference type="Pfam" id="PF07724">
    <property type="entry name" value="AAA_2"/>
    <property type="match status" value="1"/>
</dbReference>
<dbReference type="SUPFAM" id="SSF52540">
    <property type="entry name" value="P-loop containing nucleoside triphosphate hydrolases"/>
    <property type="match status" value="2"/>
</dbReference>
<comment type="similarity">
    <text evidence="4">Belongs to the ClpA/ClpB family.</text>
</comment>
<dbReference type="FunFam" id="3.40.50.300:FF:000025">
    <property type="entry name" value="ATP-dependent Clp protease subunit"/>
    <property type="match status" value="1"/>
</dbReference>
<reference evidence="7" key="1">
    <citation type="journal article" date="2014" name="Genome Announc.">
        <title>Draft Genome Sequences of Three Alkaliphilic Bacillus Strains, Bacillus wakoensis JCM 9140T, Bacillus akibai JCM 9157T, and Bacillus hemicellulosilyticus JCM 9152T.</title>
        <authorList>
            <person name="Yuki M."/>
            <person name="Oshima K."/>
            <person name="Suda W."/>
            <person name="Oshida Y."/>
            <person name="Kitamura K."/>
            <person name="Iida T."/>
            <person name="Hattori M."/>
            <person name="Ohkuma M."/>
        </authorList>
    </citation>
    <scope>NUCLEOTIDE SEQUENCE [LARGE SCALE GENOMIC DNA]</scope>
    <source>
        <strain evidence="7">JCM 9140</strain>
    </source>
</reference>
<dbReference type="InterPro" id="IPR003593">
    <property type="entry name" value="AAA+_ATPase"/>
</dbReference>
<organism evidence="7 8">
    <name type="scientific">Halalkalibacter wakoensis JCM 9140</name>
    <dbReference type="NCBI Taxonomy" id="1236970"/>
    <lineage>
        <taxon>Bacteria</taxon>
        <taxon>Bacillati</taxon>
        <taxon>Bacillota</taxon>
        <taxon>Bacilli</taxon>
        <taxon>Bacillales</taxon>
        <taxon>Bacillaceae</taxon>
        <taxon>Halalkalibacter</taxon>
    </lineage>
</organism>
<dbReference type="STRING" id="1236970.JCM9140_873"/>
<dbReference type="InterPro" id="IPR001943">
    <property type="entry name" value="UVR_dom"/>
</dbReference>
<dbReference type="SMART" id="SM00382">
    <property type="entry name" value="AAA"/>
    <property type="match status" value="2"/>
</dbReference>
<feature type="region of interest" description="Disordered" evidence="5">
    <location>
        <begin position="66"/>
        <end position="88"/>
    </location>
</feature>
<keyword evidence="8" id="KW-1185">Reference proteome</keyword>
<evidence type="ECO:0000256" key="5">
    <source>
        <dbReference type="SAM" id="MobiDB-lite"/>
    </source>
</evidence>
<feature type="domain" description="UVR" evidence="6">
    <location>
        <begin position="337"/>
        <end position="372"/>
    </location>
</feature>
<sequence length="715" mass="80301">MILCEKCQINEANVKMNLIVNQSKKQISLCSDCYNQTQNQFGLSAFHFDDFFKGFMQSSASQHANDFTQQQVKDQAPSQGGNGFLDQHGRNLSEEARQGRIDAVIGREKEIERVIEVLNRRTKNNPVLIGEAGVGKTAIAEGFALKIVKAEVPAKLLNKEVYVLDISSLVAGTSYRGQFEEKMQQLVAELKERDNVILFIDELHMMVGAGSSSEGSMDAGNILKPALARGEFQIIGATTLKEYRMIEKDPALERRFQPVVVKEPTSEEAFEILKGIRPIYENYHNVKYADEVLRACVTLSDRYIQDRFLPDKAIDLLDEAGSKLNLTQGITDKGKLQKRLDDLTREKEAATKQEDYEKAARLRDEELELKKKLDNDVIEPVTEVTIEHIQDIIEKSTGIPVKKLQKSEQSKMKDLQANLSKKVIGQDKAIEKVAKAILRARVGLKPKSRPTASFLFVGPTGTGKTELTKTLAAELFGSKDSMIRLDMSEYMEKHSVSKLIGSPPGYVGHDEAGQLTEQVRRNPYSIILLDEIEKAHPDVMNMFLQIMEDGRLTDSQGRVVNFNETVIIMTSNAGVNDKKLGAIGFNETEEENVLKTQSMLESLRDYFKPEFLNRIDSIVEFSHLEKENLVTIIDIMLGDLQATLEEQDLSMTVTEAAKERIAELGYHQAFGARPLRRAIQEHVEDQITTILINSDEKITTFHVDSSNQKVTVEGN</sequence>
<evidence type="ECO:0000313" key="7">
    <source>
        <dbReference type="EMBL" id="GAE24909.1"/>
    </source>
</evidence>